<feature type="coiled-coil region" evidence="1">
    <location>
        <begin position="475"/>
        <end position="509"/>
    </location>
</feature>
<feature type="transmembrane region" description="Helical" evidence="2">
    <location>
        <begin position="523"/>
        <end position="551"/>
    </location>
</feature>
<keyword evidence="4" id="KW-1185">Reference proteome</keyword>
<dbReference type="InterPro" id="IPR050829">
    <property type="entry name" value="CorA_MIT"/>
</dbReference>
<dbReference type="STRING" id="1093900.A0A507AKD1"/>
<gene>
    <name evidence="3" type="ORF">E0L32_001239</name>
</gene>
<dbReference type="OrthoDB" id="341259at2759"/>
<reference evidence="3 4" key="1">
    <citation type="submission" date="2019-06" db="EMBL/GenBank/DDBJ databases">
        <title>Draft genome sequence of the filamentous fungus Phialemoniopsis curvata isolated from diesel fuel.</title>
        <authorList>
            <person name="Varaljay V.A."/>
            <person name="Lyon W.J."/>
            <person name="Crouch A.L."/>
            <person name="Drake C.E."/>
            <person name="Hollomon J.M."/>
            <person name="Nadeau L.J."/>
            <person name="Nunn H.S."/>
            <person name="Stevenson B.S."/>
            <person name="Bojanowski C.L."/>
            <person name="Crookes-Goodson W.J."/>
        </authorList>
    </citation>
    <scope>NUCLEOTIDE SEQUENCE [LARGE SCALE GENOMIC DNA]</scope>
    <source>
        <strain evidence="3 4">D216</strain>
    </source>
</reference>
<keyword evidence="1" id="KW-0175">Coiled coil</keyword>
<evidence type="ECO:0000313" key="4">
    <source>
        <dbReference type="Proteomes" id="UP000319257"/>
    </source>
</evidence>
<feature type="transmembrane region" description="Helical" evidence="2">
    <location>
        <begin position="572"/>
        <end position="599"/>
    </location>
</feature>
<dbReference type="RefSeq" id="XP_030991753.1">
    <property type="nucleotide sequence ID" value="XM_031135268.1"/>
</dbReference>
<dbReference type="PANTHER" id="PTHR47685:SF1">
    <property type="entry name" value="MAGNESIUM TRANSPORT PROTEIN CORA"/>
    <property type="match status" value="1"/>
</dbReference>
<accession>A0A507AKD1</accession>
<dbReference type="PANTHER" id="PTHR47685">
    <property type="entry name" value="MAGNESIUM TRANSPORT PROTEIN CORA"/>
    <property type="match status" value="1"/>
</dbReference>
<keyword evidence="2" id="KW-0812">Transmembrane</keyword>
<protein>
    <recommendedName>
        <fullName evidence="5">Ankyrin repeat protein</fullName>
    </recommendedName>
</protein>
<keyword evidence="2" id="KW-0472">Membrane</keyword>
<comment type="caution">
    <text evidence="3">The sequence shown here is derived from an EMBL/GenBank/DDBJ whole genome shotgun (WGS) entry which is preliminary data.</text>
</comment>
<organism evidence="3 4">
    <name type="scientific">Thyridium curvatum</name>
    <dbReference type="NCBI Taxonomy" id="1093900"/>
    <lineage>
        <taxon>Eukaryota</taxon>
        <taxon>Fungi</taxon>
        <taxon>Dikarya</taxon>
        <taxon>Ascomycota</taxon>
        <taxon>Pezizomycotina</taxon>
        <taxon>Sordariomycetes</taxon>
        <taxon>Sordariomycetidae</taxon>
        <taxon>Thyridiales</taxon>
        <taxon>Thyridiaceae</taxon>
        <taxon>Thyridium</taxon>
    </lineage>
</organism>
<dbReference type="EMBL" id="SKBQ01000005">
    <property type="protein sequence ID" value="TPX10042.1"/>
    <property type="molecule type" value="Genomic_DNA"/>
</dbReference>
<dbReference type="AlphaFoldDB" id="A0A507AKD1"/>
<evidence type="ECO:0000256" key="2">
    <source>
        <dbReference type="SAM" id="Phobius"/>
    </source>
</evidence>
<proteinExistence type="predicted"/>
<keyword evidence="2" id="KW-1133">Transmembrane helix</keyword>
<dbReference type="InParanoid" id="A0A507AKD1"/>
<dbReference type="Gene3D" id="1.20.58.340">
    <property type="entry name" value="Magnesium transport protein CorA, transmembrane region"/>
    <property type="match status" value="1"/>
</dbReference>
<dbReference type="Proteomes" id="UP000319257">
    <property type="component" value="Unassembled WGS sequence"/>
</dbReference>
<name>A0A507AKD1_9PEZI</name>
<evidence type="ECO:0008006" key="5">
    <source>
        <dbReference type="Google" id="ProtNLM"/>
    </source>
</evidence>
<evidence type="ECO:0000313" key="3">
    <source>
        <dbReference type="EMBL" id="TPX10042.1"/>
    </source>
</evidence>
<dbReference type="GeneID" id="41968686"/>
<evidence type="ECO:0000256" key="1">
    <source>
        <dbReference type="SAM" id="Coils"/>
    </source>
</evidence>
<sequence length="644" mass="73663">MLTDMEIPYVMPDDLDRKLAFEMALAKCIQDNDRDRVASLLADVRDTTPASNARDTMSKSTLDDIREYGLIDFRELRDLLDLSQLCSLNTDQDITILAAAVEWGHRTQYTRQLKIILKAMANETVIDDQQRRVVFSRGDSYGTHIHLPSNNGLAVLALLSMVDESAEYEARIDPSVFYDQFQATVTPGDPYLNCMDPHIWFENGVSVKASVIVLPCIGVSTIHQQKSRGKEYRYLRDSLLTNPKGRVSTECTFHFERTLDEAYFPGLDAAALQRRNEKQVLSRVLRDESDSDHRTPLLIVTQLWIWRVGSFIISCYPTIQESNLPKQSKERDASYEDGLFSLDVTRRIDHQVDQTIESHIDNFGKQTKIDAMIFQAPLDMFEQAIVSILSDVDEYVDQAKAGSTDDSYKKESTFLQNLSDIRAELAMVLSILAQQQEIVSVMLSEEYRRVRPVDPIVDDIPWPRQQEHQACCSIIKKAHSTLHKYQQRGKKLEKDAERIEKKVMDMLELKRTYATMRDARSSLLLGTAVIGFTVITIIFAPLSFLTSLFALKIDGFERFQVSDKEDVYSSKAMMGIFFGSEALTVLLTLLLVTISVWFIRRWDRIEVGGMRSKAPMSNNHFKMGNWAKARKLDRGDDLELQRMR</sequence>